<organism evidence="6 7">
    <name type="scientific">Vallitalea pronyensis</name>
    <dbReference type="NCBI Taxonomy" id="1348613"/>
    <lineage>
        <taxon>Bacteria</taxon>
        <taxon>Bacillati</taxon>
        <taxon>Bacillota</taxon>
        <taxon>Clostridia</taxon>
        <taxon>Lachnospirales</taxon>
        <taxon>Vallitaleaceae</taxon>
        <taxon>Vallitalea</taxon>
    </lineage>
</organism>
<dbReference type="InterPro" id="IPR001150">
    <property type="entry name" value="Gly_radical"/>
</dbReference>
<dbReference type="PANTHER" id="PTHR43641:SF2">
    <property type="entry name" value="DEHYDRATASE YBIW-RELATED"/>
    <property type="match status" value="1"/>
</dbReference>
<evidence type="ECO:0000313" key="7">
    <source>
        <dbReference type="Proteomes" id="UP000683246"/>
    </source>
</evidence>
<sequence>MFEKHRLFEGELHITKTYQQYQQEHKAVRELECLKTQIPYTLRPTQEHDLFAGRFATTAVGFYPIMLGYIRDGYDKTGYCADMLYCKSMLEELEGNTDMDAQYIQEVKDAIDFWEHENTVTKIRGAFTKEMDFAMTGDQYAEEIGVAYPLYRIAGTNLDYHKLLTYGLNGLVNLIETKIEETTDKDAVIFYESLIGIIDIVKHVMDTYMQEIKSLITMTKDEKRLQELNQILDSLTHVRDNKPETLHQAMQLVNIYAICTGSTELGRIDTYLGDFYANDIKNKTITRDEAVSYTISLFRLFGENLIRDCRALIGGKGRSSIKNADEYALVVMDAIDIRPVYLPQVSLRYYEGLDERLFDRALELLGKGITFPILYNDDVNVSSTMNAMDVPKEVAEQYSFFGCGEYMLANKSIGTPNILINMPKALELTLNNGIDPVTKQLMGLQLGEITDDMTFDELVHRYKQQLDFFIDQSGQFKELVYDKLNEETSFLFVSLLYDDCINRGKALFDGGIYHLGGTIETYGNITTSDSLAAIKEVVYEKQSFTLTQLVTMLRADFEGYEDQKKLLINAQKFGNDYTGADDVAVVVHEHVCNSIRNQREKTRLDSLLVVMINNNMNILLGKRTGATPDGRHKEAMLSNGNGAYAGRDVEGITSLMNSMTKLDTAIHAGATHNLKFTTTLFNDNREKTNALLKTFFRLGGQQTNISVVNQKDLEDAMIHPEKYENLMVRVGGFSSKFIHLDEGTQKDILMRTAY</sequence>
<reference evidence="6" key="1">
    <citation type="submission" date="2020-07" db="EMBL/GenBank/DDBJ databases">
        <title>Vallitalea pronyensis genome.</title>
        <authorList>
            <person name="Postec A."/>
        </authorList>
    </citation>
    <scope>NUCLEOTIDE SEQUENCE</scope>
    <source>
        <strain evidence="6">FatNI3</strain>
    </source>
</reference>
<feature type="domain" description="PFL" evidence="5">
    <location>
        <begin position="1"/>
        <end position="632"/>
    </location>
</feature>
<dbReference type="GO" id="GO:0016829">
    <property type="term" value="F:lyase activity"/>
    <property type="evidence" value="ECO:0007669"/>
    <property type="project" value="UniProtKB-KW"/>
</dbReference>
<dbReference type="Gene3D" id="3.20.70.20">
    <property type="match status" value="1"/>
</dbReference>
<dbReference type="PROSITE" id="PS51554">
    <property type="entry name" value="PFL"/>
    <property type="match status" value="1"/>
</dbReference>
<dbReference type="Pfam" id="PF02901">
    <property type="entry name" value="PFL-like"/>
    <property type="match status" value="1"/>
</dbReference>
<accession>A0A8J8SJ74</accession>
<dbReference type="SUPFAM" id="SSF51998">
    <property type="entry name" value="PFL-like glycyl radical enzymes"/>
    <property type="match status" value="1"/>
</dbReference>
<evidence type="ECO:0008006" key="8">
    <source>
        <dbReference type="Google" id="ProtNLM"/>
    </source>
</evidence>
<dbReference type="EMBL" id="CP058649">
    <property type="protein sequence ID" value="QUI25273.1"/>
    <property type="molecule type" value="Genomic_DNA"/>
</dbReference>
<dbReference type="Proteomes" id="UP000683246">
    <property type="component" value="Chromosome"/>
</dbReference>
<keyword evidence="7" id="KW-1185">Reference proteome</keyword>
<evidence type="ECO:0000259" key="4">
    <source>
        <dbReference type="PROSITE" id="PS51149"/>
    </source>
</evidence>
<feature type="modified residue" description="Glycine radical" evidence="3">
    <location>
        <position position="732"/>
    </location>
</feature>
<dbReference type="PANTHER" id="PTHR43641">
    <property type="entry name" value="FORMATE ACETYLTRANSFERASE 3-RELATED"/>
    <property type="match status" value="1"/>
</dbReference>
<evidence type="ECO:0000256" key="3">
    <source>
        <dbReference type="PROSITE-ProRule" id="PRU00493"/>
    </source>
</evidence>
<evidence type="ECO:0000313" key="6">
    <source>
        <dbReference type="EMBL" id="QUI25273.1"/>
    </source>
</evidence>
<gene>
    <name evidence="6" type="ORF">HZI73_24545</name>
</gene>
<dbReference type="KEGG" id="vpy:HZI73_24545"/>
<dbReference type="Pfam" id="PF01228">
    <property type="entry name" value="Gly_radical"/>
    <property type="match status" value="1"/>
</dbReference>
<dbReference type="GO" id="GO:0005829">
    <property type="term" value="C:cytosol"/>
    <property type="evidence" value="ECO:0007669"/>
    <property type="project" value="TreeGrafter"/>
</dbReference>
<proteinExistence type="predicted"/>
<evidence type="ECO:0000256" key="1">
    <source>
        <dbReference type="ARBA" id="ARBA00022818"/>
    </source>
</evidence>
<dbReference type="InterPro" id="IPR004184">
    <property type="entry name" value="PFL_dom"/>
</dbReference>
<dbReference type="AlphaFoldDB" id="A0A8J8SJ74"/>
<name>A0A8J8SJ74_9FIRM</name>
<dbReference type="InterPro" id="IPR051215">
    <property type="entry name" value="GRE"/>
</dbReference>
<evidence type="ECO:0000259" key="5">
    <source>
        <dbReference type="PROSITE" id="PS51554"/>
    </source>
</evidence>
<protein>
    <recommendedName>
        <fullName evidence="8">Formate C-acetyltransferase</fullName>
    </recommendedName>
</protein>
<dbReference type="RefSeq" id="WP_212695973.1">
    <property type="nucleotide sequence ID" value="NZ_CP058649.1"/>
</dbReference>
<keyword evidence="1 3" id="KW-0556">Organic radical</keyword>
<feature type="domain" description="Glycine radical" evidence="4">
    <location>
        <begin position="639"/>
        <end position="754"/>
    </location>
</feature>
<dbReference type="PROSITE" id="PS51149">
    <property type="entry name" value="GLY_RADICAL_2"/>
    <property type="match status" value="1"/>
</dbReference>
<keyword evidence="2" id="KW-0456">Lyase</keyword>
<evidence type="ECO:0000256" key="2">
    <source>
        <dbReference type="ARBA" id="ARBA00023239"/>
    </source>
</evidence>